<comment type="subcellular location">
    <subcellularLocation>
        <location evidence="2">Cell membrane</location>
    </subcellularLocation>
    <subcellularLocation>
        <location evidence="1">Membrane</location>
        <topology evidence="1">Single-pass membrane protein</topology>
    </subcellularLocation>
</comment>
<evidence type="ECO:0000256" key="8">
    <source>
        <dbReference type="ARBA" id="ARBA00022801"/>
    </source>
</evidence>
<keyword evidence="5" id="KW-0121">Carboxypeptidase</keyword>
<evidence type="ECO:0000256" key="1">
    <source>
        <dbReference type="ARBA" id="ARBA00004167"/>
    </source>
</evidence>
<dbReference type="PANTHER" id="PTHR30627">
    <property type="entry name" value="PEPTIDOGLYCAN D,D-TRANSPEPTIDASE"/>
    <property type="match status" value="1"/>
</dbReference>
<keyword evidence="10" id="KW-0573">Peptidoglycan synthesis</keyword>
<dbReference type="InterPro" id="IPR036138">
    <property type="entry name" value="PBP_dimer_sf"/>
</dbReference>
<dbReference type="Pfam" id="PF00905">
    <property type="entry name" value="Transpeptidase"/>
    <property type="match status" value="1"/>
</dbReference>
<evidence type="ECO:0000256" key="13">
    <source>
        <dbReference type="ARBA" id="ARBA00023316"/>
    </source>
</evidence>
<evidence type="ECO:0000313" key="17">
    <source>
        <dbReference type="EMBL" id="NIJ16377.1"/>
    </source>
</evidence>
<evidence type="ECO:0000256" key="7">
    <source>
        <dbReference type="ARBA" id="ARBA00022692"/>
    </source>
</evidence>
<evidence type="ECO:0000256" key="12">
    <source>
        <dbReference type="ARBA" id="ARBA00023136"/>
    </source>
</evidence>
<keyword evidence="12" id="KW-0472">Membrane</keyword>
<keyword evidence="3" id="KW-1003">Cell membrane</keyword>
<organism evidence="17 18">
    <name type="scientific">Sphingobium vermicomposti</name>
    <dbReference type="NCBI Taxonomy" id="529005"/>
    <lineage>
        <taxon>Bacteria</taxon>
        <taxon>Pseudomonadati</taxon>
        <taxon>Pseudomonadota</taxon>
        <taxon>Alphaproteobacteria</taxon>
        <taxon>Sphingomonadales</taxon>
        <taxon>Sphingomonadaceae</taxon>
        <taxon>Sphingobium</taxon>
    </lineage>
</organism>
<dbReference type="InterPro" id="IPR012338">
    <property type="entry name" value="Beta-lactam/transpept-like"/>
</dbReference>
<comment type="caution">
    <text evidence="17">The sequence shown here is derived from an EMBL/GenBank/DDBJ whole genome shotgun (WGS) entry which is preliminary data.</text>
</comment>
<dbReference type="GO" id="GO:0071555">
    <property type="term" value="P:cell wall organization"/>
    <property type="evidence" value="ECO:0007669"/>
    <property type="project" value="UniProtKB-KW"/>
</dbReference>
<dbReference type="SUPFAM" id="SSF56601">
    <property type="entry name" value="beta-lactamase/transpeptidase-like"/>
    <property type="match status" value="1"/>
</dbReference>
<evidence type="ECO:0000256" key="11">
    <source>
        <dbReference type="ARBA" id="ARBA00022989"/>
    </source>
</evidence>
<evidence type="ECO:0000256" key="2">
    <source>
        <dbReference type="ARBA" id="ARBA00004236"/>
    </source>
</evidence>
<dbReference type="Proteomes" id="UP000576821">
    <property type="component" value="Unassembled WGS sequence"/>
</dbReference>
<evidence type="ECO:0000256" key="3">
    <source>
        <dbReference type="ARBA" id="ARBA00022475"/>
    </source>
</evidence>
<dbReference type="GO" id="GO:0009252">
    <property type="term" value="P:peptidoglycan biosynthetic process"/>
    <property type="evidence" value="ECO:0007669"/>
    <property type="project" value="UniProtKB-KW"/>
</dbReference>
<dbReference type="GO" id="GO:0005886">
    <property type="term" value="C:plasma membrane"/>
    <property type="evidence" value="ECO:0007669"/>
    <property type="project" value="UniProtKB-SubCell"/>
</dbReference>
<dbReference type="SUPFAM" id="SSF56519">
    <property type="entry name" value="Penicillin binding protein dimerisation domain"/>
    <property type="match status" value="1"/>
</dbReference>
<feature type="compositionally biased region" description="Low complexity" evidence="14">
    <location>
        <begin position="634"/>
        <end position="663"/>
    </location>
</feature>
<feature type="compositionally biased region" description="Pro residues" evidence="14">
    <location>
        <begin position="671"/>
        <end position="680"/>
    </location>
</feature>
<dbReference type="GO" id="GO:0008360">
    <property type="term" value="P:regulation of cell shape"/>
    <property type="evidence" value="ECO:0007669"/>
    <property type="project" value="UniProtKB-KW"/>
</dbReference>
<dbReference type="Pfam" id="PF03717">
    <property type="entry name" value="PBP_dimer"/>
    <property type="match status" value="1"/>
</dbReference>
<feature type="region of interest" description="Disordered" evidence="14">
    <location>
        <begin position="634"/>
        <end position="680"/>
    </location>
</feature>
<evidence type="ECO:0000256" key="6">
    <source>
        <dbReference type="ARBA" id="ARBA00022670"/>
    </source>
</evidence>
<dbReference type="Gene3D" id="3.40.710.10">
    <property type="entry name" value="DD-peptidase/beta-lactamase superfamily"/>
    <property type="match status" value="1"/>
</dbReference>
<dbReference type="PANTHER" id="PTHR30627:SF2">
    <property type="entry name" value="PEPTIDOGLYCAN D,D-TRANSPEPTIDASE MRDA"/>
    <property type="match status" value="1"/>
</dbReference>
<sequence>MKLPRFKRKTVNEAALSFTFTRRAMVVGGLQAGFGAMLVGRMGWISIAENEKYNLLSESNRVNLTLVPPRRGWILDRYGKPLANNRTDFRVDLIPDRVTDPDHTIGSLAELLSLSPDDVERIRTELEKSAGFRPVQVAEKLTYNQFAAVSVRLPDLPGVAPSQGFSRYYPAGASVGQLLGYVGAASAKEYEERKNPLLITPGFKVGKEGLEKTFDLELTGKPGAKRVEVTARGKVVRELTTRPDTPGNSITLTIDAGLQEYAGRRLGTESGSCIVLDCHTGEILCMASMPAYDPNNFSDGISHDEWNMLSNDERHPLINKSLNALYPPGSTFKPMVAMALQSAGIDPKERVHCPGGYRLGNRFFRCLGRHGSVDMHRAIAKSCNTYFYTMGNRVGIDVIARMGHAMGFGEKFDLPVLSQSYGTMPDTAWKMRRYDQKWTASDTLNASIGQGYVVVNPLQLAVMAGRIASGRNIQPRLVKGRYPQAAPMPFPKEHFDAVRNGMWEVVNGDGTAGRSRLDVPGVQMGGKTGTAQVRRIAGSQRGQSGDWKYRDHGLFVCFAPTSNPRYAASVVIEHGMGGSKAAAPVAKDVLTFLFDPAKAMERLIELEKGWGGPPAERMARQMAAFSLAKAIKKPTTSASSAEAANATAGNASSPAPAQNSSSRPADDDAPSPSPNPAGSR</sequence>
<evidence type="ECO:0000256" key="4">
    <source>
        <dbReference type="ARBA" id="ARBA00022519"/>
    </source>
</evidence>
<feature type="domain" description="Penicillin-binding protein transpeptidase" evidence="15">
    <location>
        <begin position="271"/>
        <end position="590"/>
    </location>
</feature>
<dbReference type="NCBIfam" id="TIGR03423">
    <property type="entry name" value="pbp2_mrdA"/>
    <property type="match status" value="1"/>
</dbReference>
<keyword evidence="8" id="KW-0378">Hydrolase</keyword>
<evidence type="ECO:0000259" key="16">
    <source>
        <dbReference type="Pfam" id="PF03717"/>
    </source>
</evidence>
<keyword evidence="11" id="KW-1133">Transmembrane helix</keyword>
<reference evidence="17 18" key="1">
    <citation type="submission" date="2020-03" db="EMBL/GenBank/DDBJ databases">
        <title>Genomic Encyclopedia of Type Strains, Phase IV (KMG-IV): sequencing the most valuable type-strain genomes for metagenomic binning, comparative biology and taxonomic classification.</title>
        <authorList>
            <person name="Goeker M."/>
        </authorList>
    </citation>
    <scope>NUCLEOTIDE SEQUENCE [LARGE SCALE GENOMIC DNA]</scope>
    <source>
        <strain evidence="17 18">DSM 21299</strain>
    </source>
</reference>
<dbReference type="InterPro" id="IPR001460">
    <property type="entry name" value="PCN-bd_Tpept"/>
</dbReference>
<keyword evidence="7" id="KW-0812">Transmembrane</keyword>
<evidence type="ECO:0000256" key="10">
    <source>
        <dbReference type="ARBA" id="ARBA00022984"/>
    </source>
</evidence>
<keyword evidence="13" id="KW-0961">Cell wall biogenesis/degradation</keyword>
<dbReference type="GO" id="GO:0008658">
    <property type="term" value="F:penicillin binding"/>
    <property type="evidence" value="ECO:0007669"/>
    <property type="project" value="InterPro"/>
</dbReference>
<keyword evidence="9" id="KW-0133">Cell shape</keyword>
<dbReference type="InterPro" id="IPR017790">
    <property type="entry name" value="Penicillin-binding_protein_2"/>
</dbReference>
<dbReference type="AlphaFoldDB" id="A0A846M2I9"/>
<dbReference type="RefSeq" id="WP_167303010.1">
    <property type="nucleotide sequence ID" value="NZ_JAASQR010000002.1"/>
</dbReference>
<dbReference type="GO" id="GO:0006508">
    <property type="term" value="P:proteolysis"/>
    <property type="evidence" value="ECO:0007669"/>
    <property type="project" value="UniProtKB-KW"/>
</dbReference>
<dbReference type="Gene3D" id="3.90.1310.10">
    <property type="entry name" value="Penicillin-binding protein 2a (Domain 2)"/>
    <property type="match status" value="1"/>
</dbReference>
<gene>
    <name evidence="17" type="ORF">FHS54_001343</name>
</gene>
<evidence type="ECO:0000259" key="15">
    <source>
        <dbReference type="Pfam" id="PF00905"/>
    </source>
</evidence>
<dbReference type="GO" id="GO:0071972">
    <property type="term" value="F:peptidoglycan L,D-transpeptidase activity"/>
    <property type="evidence" value="ECO:0007669"/>
    <property type="project" value="TreeGrafter"/>
</dbReference>
<name>A0A846M2I9_9SPHN</name>
<dbReference type="InterPro" id="IPR005311">
    <property type="entry name" value="PBP_dimer"/>
</dbReference>
<dbReference type="InterPro" id="IPR050515">
    <property type="entry name" value="Beta-lactam/transpept"/>
</dbReference>
<evidence type="ECO:0000256" key="9">
    <source>
        <dbReference type="ARBA" id="ARBA00022960"/>
    </source>
</evidence>
<keyword evidence="4" id="KW-0997">Cell inner membrane</keyword>
<proteinExistence type="predicted"/>
<dbReference type="GO" id="GO:0009002">
    <property type="term" value="F:serine-type D-Ala-D-Ala carboxypeptidase activity"/>
    <property type="evidence" value="ECO:0007669"/>
    <property type="project" value="InterPro"/>
</dbReference>
<accession>A0A846M2I9</accession>
<evidence type="ECO:0000313" key="18">
    <source>
        <dbReference type="Proteomes" id="UP000576821"/>
    </source>
</evidence>
<keyword evidence="6" id="KW-0645">Protease</keyword>
<protein>
    <submittedName>
        <fullName evidence="17">Penicillin-binding protein 2</fullName>
    </submittedName>
</protein>
<feature type="domain" description="Penicillin-binding protein dimerisation" evidence="16">
    <location>
        <begin position="67"/>
        <end position="239"/>
    </location>
</feature>
<keyword evidence="18" id="KW-1185">Reference proteome</keyword>
<evidence type="ECO:0000256" key="5">
    <source>
        <dbReference type="ARBA" id="ARBA00022645"/>
    </source>
</evidence>
<dbReference type="EMBL" id="JAASQR010000002">
    <property type="protein sequence ID" value="NIJ16377.1"/>
    <property type="molecule type" value="Genomic_DNA"/>
</dbReference>
<evidence type="ECO:0000256" key="14">
    <source>
        <dbReference type="SAM" id="MobiDB-lite"/>
    </source>
</evidence>